<feature type="chain" id="PRO_5038425854" evidence="1">
    <location>
        <begin position="24"/>
        <end position="329"/>
    </location>
</feature>
<dbReference type="EMBL" id="JAFLRJ010000091">
    <property type="protein sequence ID" value="MBO0512153.1"/>
    <property type="molecule type" value="Genomic_DNA"/>
</dbReference>
<keyword evidence="1" id="KW-0732">Signal</keyword>
<dbReference type="SMART" id="SM00754">
    <property type="entry name" value="CHRD"/>
    <property type="match status" value="1"/>
</dbReference>
<protein>
    <submittedName>
        <fullName evidence="3">CHRD domain-containing protein</fullName>
    </submittedName>
</protein>
<dbReference type="InterPro" id="IPR021851">
    <property type="entry name" value="DUF3455"/>
</dbReference>
<proteinExistence type="predicted"/>
<dbReference type="PROSITE" id="PS50933">
    <property type="entry name" value="CHRD"/>
    <property type="match status" value="1"/>
</dbReference>
<comment type="caution">
    <text evidence="3">The sequence shown here is derived from an EMBL/GenBank/DDBJ whole genome shotgun (WGS) entry which is preliminary data.</text>
</comment>
<keyword evidence="4" id="KW-1185">Reference proteome</keyword>
<feature type="domain" description="CHRD" evidence="2">
    <location>
        <begin position="59"/>
        <end position="188"/>
    </location>
</feature>
<dbReference type="InterPro" id="IPR010895">
    <property type="entry name" value="CHRD"/>
</dbReference>
<evidence type="ECO:0000256" key="1">
    <source>
        <dbReference type="SAM" id="SignalP"/>
    </source>
</evidence>
<dbReference type="RefSeq" id="WP_206961552.1">
    <property type="nucleotide sequence ID" value="NZ_BAAAJJ010000002.1"/>
</dbReference>
<dbReference type="PANTHER" id="PTHR35567">
    <property type="entry name" value="MALATE DEHYDROGENASE (AFU_ORTHOLOGUE AFUA_2G13800)"/>
    <property type="match status" value="1"/>
</dbReference>
<feature type="signal peptide" evidence="1">
    <location>
        <begin position="1"/>
        <end position="23"/>
    </location>
</feature>
<dbReference type="PANTHER" id="PTHR35567:SF1">
    <property type="entry name" value="CONSERVED FUNGAL PROTEIN (AFU_ORTHOLOGUE AFUA_1G14230)"/>
    <property type="match status" value="1"/>
</dbReference>
<organism evidence="3 4">
    <name type="scientific">Streptomyces beijiangensis</name>
    <dbReference type="NCBI Taxonomy" id="163361"/>
    <lineage>
        <taxon>Bacteria</taxon>
        <taxon>Bacillati</taxon>
        <taxon>Actinomycetota</taxon>
        <taxon>Actinomycetes</taxon>
        <taxon>Kitasatosporales</taxon>
        <taxon>Streptomycetaceae</taxon>
        <taxon>Streptomyces</taxon>
    </lineage>
</organism>
<dbReference type="Pfam" id="PF07452">
    <property type="entry name" value="CHRD"/>
    <property type="match status" value="1"/>
</dbReference>
<sequence>MKRTKVIVIGTTAVAAAAGIAFAVLPASADSGNAGNAGHAGHQGHGAAVAVESDTGSSGGALFVASMRGANEIPVKDKPAVGDPDGTALELIQVKGDQVSVTVNWRATGRPTMLHIHQGARGTNGDVKIDFSGLLAHSRDQRVTGTVQVTDAKLLDALKTDPASFYANLHTEEFPGGAVRGQLHAVTRTSDFLNATAGFQASVVQGQQIYECKKGDDGKFAFLQRDVRATLAGDIQHFFTAPNSGVPSWHAQDGSAVTGAVISKTPNGERNIAELDLKAAQAGSANGLLSRTAEIFRLNTVGGVAPTGTCDPGAVVGVPYFADYVFVPR</sequence>
<name>A0A939F5Q9_9ACTN</name>
<evidence type="ECO:0000259" key="2">
    <source>
        <dbReference type="PROSITE" id="PS50933"/>
    </source>
</evidence>
<reference evidence="3" key="1">
    <citation type="submission" date="2021-03" db="EMBL/GenBank/DDBJ databases">
        <title>Streptomyces poriferae sp. nov., a novel marine sponge-derived Actinobacteria species with anti-MRSA activity.</title>
        <authorList>
            <person name="Sandoval-Powers M."/>
            <person name="Kralova S."/>
            <person name="Nguyen G.-S."/>
            <person name="Fawwal D."/>
            <person name="Degnes K."/>
            <person name="Klinkenberg G."/>
            <person name="Sletta H."/>
            <person name="Wentzel A."/>
            <person name="Liles M.R."/>
        </authorList>
    </citation>
    <scope>NUCLEOTIDE SEQUENCE</scope>
    <source>
        <strain evidence="3">DSM 41794</strain>
    </source>
</reference>
<evidence type="ECO:0000313" key="3">
    <source>
        <dbReference type="EMBL" id="MBO0512153.1"/>
    </source>
</evidence>
<evidence type="ECO:0000313" key="4">
    <source>
        <dbReference type="Proteomes" id="UP000664167"/>
    </source>
</evidence>
<dbReference type="Proteomes" id="UP000664167">
    <property type="component" value="Unassembled WGS sequence"/>
</dbReference>
<dbReference type="Pfam" id="PF11937">
    <property type="entry name" value="DUF3455"/>
    <property type="match status" value="1"/>
</dbReference>
<gene>
    <name evidence="3" type="ORF">J0695_10065</name>
</gene>
<dbReference type="AlphaFoldDB" id="A0A939F5Q9"/>
<accession>A0A939F5Q9</accession>